<gene>
    <name evidence="2" type="ORF">DFQ12_5491</name>
</gene>
<evidence type="ECO:0000313" key="3">
    <source>
        <dbReference type="Proteomes" id="UP000286246"/>
    </source>
</evidence>
<dbReference type="RefSeq" id="WP_120262049.1">
    <property type="nucleotide sequence ID" value="NZ_RAPY01000008.1"/>
</dbReference>
<proteinExistence type="predicted"/>
<sequence length="118" mass="13502">MRNSIFLLLTFLFSCNKENSDQTYIAQLEIQPNIEYVAPHPPAKPDQTKDIPALKVREGNNEEYHLGLEEINGFVFEEGNRYNLKVQITILATPPIDGNPKTYKLIEVISKEQVTINK</sequence>
<keyword evidence="3" id="KW-1185">Reference proteome</keyword>
<accession>A0A420ADM8</accession>
<name>A0A420ADM8_SPHD1</name>
<protein>
    <submittedName>
        <fullName evidence="2">Uncharacterized protein DUF4377</fullName>
    </submittedName>
</protein>
<dbReference type="EMBL" id="RAPY01000008">
    <property type="protein sequence ID" value="RKE42577.1"/>
    <property type="molecule type" value="Genomic_DNA"/>
</dbReference>
<feature type="domain" description="DUF4377" evidence="1">
    <location>
        <begin position="53"/>
        <end position="111"/>
    </location>
</feature>
<evidence type="ECO:0000313" key="2">
    <source>
        <dbReference type="EMBL" id="RKE42577.1"/>
    </source>
</evidence>
<comment type="caution">
    <text evidence="2">The sequence shown here is derived from an EMBL/GenBank/DDBJ whole genome shotgun (WGS) entry which is preliminary data.</text>
</comment>
<dbReference type="PROSITE" id="PS51257">
    <property type="entry name" value="PROKAR_LIPOPROTEIN"/>
    <property type="match status" value="1"/>
</dbReference>
<dbReference type="Pfam" id="PF14302">
    <property type="entry name" value="DUF4377"/>
    <property type="match status" value="1"/>
</dbReference>
<dbReference type="AlphaFoldDB" id="A0A420ADM8"/>
<dbReference type="InterPro" id="IPR025485">
    <property type="entry name" value="DUF4377"/>
</dbReference>
<organism evidence="2 3">
    <name type="scientific">Sphingobacterium detergens</name>
    <dbReference type="NCBI Taxonomy" id="1145106"/>
    <lineage>
        <taxon>Bacteria</taxon>
        <taxon>Pseudomonadati</taxon>
        <taxon>Bacteroidota</taxon>
        <taxon>Sphingobacteriia</taxon>
        <taxon>Sphingobacteriales</taxon>
        <taxon>Sphingobacteriaceae</taxon>
        <taxon>Sphingobacterium</taxon>
    </lineage>
</organism>
<evidence type="ECO:0000259" key="1">
    <source>
        <dbReference type="Pfam" id="PF14302"/>
    </source>
</evidence>
<dbReference type="Proteomes" id="UP000286246">
    <property type="component" value="Unassembled WGS sequence"/>
</dbReference>
<reference evidence="2 3" key="1">
    <citation type="submission" date="2018-09" db="EMBL/GenBank/DDBJ databases">
        <title>Genomic Encyclopedia of Type Strains, Phase III (KMG-III): the genomes of soil and plant-associated and newly described type strains.</title>
        <authorList>
            <person name="Whitman W."/>
        </authorList>
    </citation>
    <scope>NUCLEOTIDE SEQUENCE [LARGE SCALE GENOMIC DNA]</scope>
    <source>
        <strain evidence="2 3">CECT 7938</strain>
    </source>
</reference>
<dbReference type="OrthoDB" id="880459at2"/>